<dbReference type="PANTHER" id="PTHR30461">
    <property type="entry name" value="DNA-INVERTASE FROM LAMBDOID PROPHAGE"/>
    <property type="match status" value="1"/>
</dbReference>
<dbReference type="Gene3D" id="3.90.1750.20">
    <property type="entry name" value="Putative Large Serine Recombinase, Chain B, Domain 2"/>
    <property type="match status" value="1"/>
</dbReference>
<sequence length="182" mass="21134">MGIAPPGYFNNRLTRKMDLDPKTSQYVKKAWQLYSTGQYSYQQLADWLFKKGVTAKGRDDGQPKVLAVNAVYSLLSNPFYYGEFKYNGEIYQGVHQPLITKDLFDQVQGVILSRSKNRKTEHNFELTNLIKCSGCGYMITAEEHKKYYKTTNRMATYVYYHCSKKSRTRCNQPYITEPNLVS</sequence>
<protein>
    <submittedName>
        <fullName evidence="2">Recombinase</fullName>
    </submittedName>
</protein>
<organism evidence="2 3">
    <name type="scientific">Candidatus Beckwithbacteria bacterium GW2011_GWA2_43_10</name>
    <dbReference type="NCBI Taxonomy" id="1618369"/>
    <lineage>
        <taxon>Bacteria</taxon>
        <taxon>Candidatus Beckwithiibacteriota</taxon>
    </lineage>
</organism>
<dbReference type="Pfam" id="PF13408">
    <property type="entry name" value="Zn_ribbon_recom"/>
    <property type="match status" value="1"/>
</dbReference>
<dbReference type="PROSITE" id="PS51737">
    <property type="entry name" value="RECOMBINASE_DNA_BIND"/>
    <property type="match status" value="1"/>
</dbReference>
<dbReference type="EMBL" id="LCEW01000016">
    <property type="protein sequence ID" value="KKS80086.1"/>
    <property type="molecule type" value="Genomic_DNA"/>
</dbReference>
<evidence type="ECO:0000259" key="1">
    <source>
        <dbReference type="PROSITE" id="PS51737"/>
    </source>
</evidence>
<name>A0A0G1EAM3_9BACT</name>
<dbReference type="InterPro" id="IPR025827">
    <property type="entry name" value="Zn_ribbon_recom_dom"/>
</dbReference>
<dbReference type="InterPro" id="IPR038109">
    <property type="entry name" value="DNA_bind_recomb_sf"/>
</dbReference>
<dbReference type="InterPro" id="IPR050639">
    <property type="entry name" value="SSR_resolvase"/>
</dbReference>
<evidence type="ECO:0000313" key="2">
    <source>
        <dbReference type="EMBL" id="KKS80086.1"/>
    </source>
</evidence>
<dbReference type="Pfam" id="PF07508">
    <property type="entry name" value="Recombinase"/>
    <property type="match status" value="1"/>
</dbReference>
<reference evidence="2 3" key="1">
    <citation type="journal article" date="2015" name="Nature">
        <title>rRNA introns, odd ribosomes, and small enigmatic genomes across a large radiation of phyla.</title>
        <authorList>
            <person name="Brown C.T."/>
            <person name="Hug L.A."/>
            <person name="Thomas B.C."/>
            <person name="Sharon I."/>
            <person name="Castelle C.J."/>
            <person name="Singh A."/>
            <person name="Wilkins M.J."/>
            <person name="Williams K.H."/>
            <person name="Banfield J.F."/>
        </authorList>
    </citation>
    <scope>NUCLEOTIDE SEQUENCE [LARGE SCALE GENOMIC DNA]</scope>
</reference>
<dbReference type="GO" id="GO:0000150">
    <property type="term" value="F:DNA strand exchange activity"/>
    <property type="evidence" value="ECO:0007669"/>
    <property type="project" value="InterPro"/>
</dbReference>
<dbReference type="Proteomes" id="UP000034213">
    <property type="component" value="Unassembled WGS sequence"/>
</dbReference>
<dbReference type="PANTHER" id="PTHR30461:SF23">
    <property type="entry name" value="DNA RECOMBINASE-RELATED"/>
    <property type="match status" value="1"/>
</dbReference>
<accession>A0A0G1EAM3</accession>
<gene>
    <name evidence="2" type="ORF">UV54_C0016G0001</name>
</gene>
<dbReference type="InterPro" id="IPR011109">
    <property type="entry name" value="DNA_bind_recombinase_dom"/>
</dbReference>
<feature type="domain" description="Recombinase" evidence="1">
    <location>
        <begin position="5"/>
        <end position="117"/>
    </location>
</feature>
<proteinExistence type="predicted"/>
<dbReference type="AlphaFoldDB" id="A0A0G1EAM3"/>
<dbReference type="STRING" id="1618369.UV54_C0016G0001"/>
<comment type="caution">
    <text evidence="2">The sequence shown here is derived from an EMBL/GenBank/DDBJ whole genome shotgun (WGS) entry which is preliminary data.</text>
</comment>
<evidence type="ECO:0000313" key="3">
    <source>
        <dbReference type="Proteomes" id="UP000034213"/>
    </source>
</evidence>
<dbReference type="GO" id="GO:0003677">
    <property type="term" value="F:DNA binding"/>
    <property type="evidence" value="ECO:0007669"/>
    <property type="project" value="InterPro"/>
</dbReference>